<evidence type="ECO:0000313" key="9">
    <source>
        <dbReference type="Proteomes" id="UP000886885"/>
    </source>
</evidence>
<feature type="region of interest" description="Disordered" evidence="5">
    <location>
        <begin position="253"/>
        <end position="283"/>
    </location>
</feature>
<evidence type="ECO:0000259" key="6">
    <source>
        <dbReference type="PROSITE" id="PS50014"/>
    </source>
</evidence>
<name>A0A8X7YSZ2_POPTO</name>
<dbReference type="AlphaFoldDB" id="A0A8X7YSZ2"/>
<dbReference type="InterPro" id="IPR001487">
    <property type="entry name" value="Bromodomain"/>
</dbReference>
<dbReference type="PROSITE" id="PS50014">
    <property type="entry name" value="BROMODOMAIN_2"/>
    <property type="match status" value="1"/>
</dbReference>
<reference evidence="8" key="1">
    <citation type="journal article" date="2020" name="bioRxiv">
        <title>Hybrid origin of Populus tomentosa Carr. identified through genome sequencing and phylogenomic analysis.</title>
        <authorList>
            <person name="An X."/>
            <person name="Gao K."/>
            <person name="Chen Z."/>
            <person name="Li J."/>
            <person name="Yang X."/>
            <person name="Yang X."/>
            <person name="Zhou J."/>
            <person name="Guo T."/>
            <person name="Zhao T."/>
            <person name="Huang S."/>
            <person name="Miao D."/>
            <person name="Khan W.U."/>
            <person name="Rao P."/>
            <person name="Ye M."/>
            <person name="Lei B."/>
            <person name="Liao W."/>
            <person name="Wang J."/>
            <person name="Ji L."/>
            <person name="Li Y."/>
            <person name="Guo B."/>
            <person name="Mustafa N.S."/>
            <person name="Li S."/>
            <person name="Yun Q."/>
            <person name="Keller S.R."/>
            <person name="Mao J."/>
            <person name="Zhang R."/>
            <person name="Strauss S.H."/>
        </authorList>
    </citation>
    <scope>NUCLEOTIDE SEQUENCE</scope>
    <source>
        <strain evidence="8">GM15</strain>
        <tissue evidence="8">Leaf</tissue>
    </source>
</reference>
<dbReference type="Proteomes" id="UP000886885">
    <property type="component" value="Chromosome 11D"/>
</dbReference>
<dbReference type="Pfam" id="PF00439">
    <property type="entry name" value="Bromodomain"/>
    <property type="match status" value="1"/>
</dbReference>
<feature type="domain" description="Bromo" evidence="6">
    <location>
        <begin position="144"/>
        <end position="216"/>
    </location>
</feature>
<dbReference type="PROSITE" id="PS51525">
    <property type="entry name" value="NET"/>
    <property type="match status" value="1"/>
</dbReference>
<evidence type="ECO:0000313" key="8">
    <source>
        <dbReference type="EMBL" id="KAG6755142.1"/>
    </source>
</evidence>
<evidence type="ECO:0000259" key="7">
    <source>
        <dbReference type="PROSITE" id="PS51525"/>
    </source>
</evidence>
<proteinExistence type="predicted"/>
<sequence>MSVLPGYVRFDDGSRVKINLNSRPKSEIKHLKRKLVNELDQVRSLRKKLDSIEKSQSSFNDNLNNRIKGNSGGHRIGTLDRVNSEVSYVGHTNSRPLGGNEKKKTPVNSNKKLKQCGRGAGQGVAVEFSKHLVKECGELLGKLMKHQYGWVFNVPVDVKKLKLHDYFKIIKHPMDLGTVKSRLSKNWYKSPKEFAEDVRLTFNNAMKYNEKGQDVHTMADTLLKIFEENWANVKAKTNFDKRGEMGYDASLQAPASKRAPGGPHASSPACRSASACAPSPAPFQQTMPLETRTLGGTDSSTELVHPNMKAAGQGRASVLKKPKEDTAKSKMTYEEKQKLSISLQSLPSDKLESVVQIIRKRNPGLFQQEDEIEVDIDSFDNETLWELHSYVTNYRKSTSKNDREAKVALQDREEAGDNMLGTKLTSATAEAPKELGSVQMTVPASSPIKEHKQGHCMSRSRCSSSFGSGSRSSSSGSDIDSSSGSGSDAGR</sequence>
<dbReference type="InterPro" id="IPR037377">
    <property type="entry name" value="GTE_bromo"/>
</dbReference>
<feature type="coiled-coil region" evidence="4">
    <location>
        <begin position="28"/>
        <end position="55"/>
    </location>
</feature>
<protein>
    <recommendedName>
        <fullName evidence="10">Global transcription factor group E4</fullName>
    </recommendedName>
</protein>
<feature type="domain" description="NET" evidence="7">
    <location>
        <begin position="321"/>
        <end position="402"/>
    </location>
</feature>
<evidence type="ECO:0008006" key="10">
    <source>
        <dbReference type="Google" id="ProtNLM"/>
    </source>
</evidence>
<evidence type="ECO:0000256" key="1">
    <source>
        <dbReference type="ARBA" id="ARBA00023015"/>
    </source>
</evidence>
<keyword evidence="9" id="KW-1185">Reference proteome</keyword>
<gene>
    <name evidence="8" type="ORF">POTOM_040957</name>
</gene>
<organism evidence="8 9">
    <name type="scientific">Populus tomentosa</name>
    <name type="common">Chinese white poplar</name>
    <dbReference type="NCBI Taxonomy" id="118781"/>
    <lineage>
        <taxon>Eukaryota</taxon>
        <taxon>Viridiplantae</taxon>
        <taxon>Streptophyta</taxon>
        <taxon>Embryophyta</taxon>
        <taxon>Tracheophyta</taxon>
        <taxon>Spermatophyta</taxon>
        <taxon>Magnoliopsida</taxon>
        <taxon>eudicotyledons</taxon>
        <taxon>Gunneridae</taxon>
        <taxon>Pentapetalae</taxon>
        <taxon>rosids</taxon>
        <taxon>fabids</taxon>
        <taxon>Malpighiales</taxon>
        <taxon>Salicaceae</taxon>
        <taxon>Saliceae</taxon>
        <taxon>Populus</taxon>
    </lineage>
</organism>
<keyword evidence="2" id="KW-0804">Transcription</keyword>
<dbReference type="EMBL" id="JAAWWB010000022">
    <property type="protein sequence ID" value="KAG6755142.1"/>
    <property type="molecule type" value="Genomic_DNA"/>
</dbReference>
<comment type="caution">
    <text evidence="8">The sequence shown here is derived from an EMBL/GenBank/DDBJ whole genome shotgun (WGS) entry which is preliminary data.</text>
</comment>
<dbReference type="SMART" id="SM00297">
    <property type="entry name" value="BROMO"/>
    <property type="match status" value="1"/>
</dbReference>
<dbReference type="Pfam" id="PF17035">
    <property type="entry name" value="BET"/>
    <property type="match status" value="1"/>
</dbReference>
<dbReference type="OrthoDB" id="21449at2759"/>
<dbReference type="InterPro" id="IPR027353">
    <property type="entry name" value="NET_dom"/>
</dbReference>
<dbReference type="CDD" id="cd05506">
    <property type="entry name" value="Bromo_plant1"/>
    <property type="match status" value="1"/>
</dbReference>
<dbReference type="PANTHER" id="PTHR45926">
    <property type="entry name" value="OSJNBA0053K19.4 PROTEIN"/>
    <property type="match status" value="1"/>
</dbReference>
<feature type="region of interest" description="Disordered" evidence="5">
    <location>
        <begin position="429"/>
        <end position="491"/>
    </location>
</feature>
<keyword evidence="4" id="KW-0175">Coiled coil</keyword>
<evidence type="ECO:0000256" key="2">
    <source>
        <dbReference type="ARBA" id="ARBA00023163"/>
    </source>
</evidence>
<feature type="compositionally biased region" description="Low complexity" evidence="5">
    <location>
        <begin position="459"/>
        <end position="491"/>
    </location>
</feature>
<evidence type="ECO:0000256" key="5">
    <source>
        <dbReference type="SAM" id="MobiDB-lite"/>
    </source>
</evidence>
<keyword evidence="1" id="KW-0805">Transcription regulation</keyword>
<accession>A0A8X7YSZ2</accession>
<evidence type="ECO:0000256" key="4">
    <source>
        <dbReference type="SAM" id="Coils"/>
    </source>
</evidence>
<keyword evidence="3" id="KW-0103">Bromodomain</keyword>
<evidence type="ECO:0000256" key="3">
    <source>
        <dbReference type="PROSITE-ProRule" id="PRU00035"/>
    </source>
</evidence>
<feature type="compositionally biased region" description="Low complexity" evidence="5">
    <location>
        <begin position="263"/>
        <end position="278"/>
    </location>
</feature>